<feature type="domain" description="Fe/B12 periplasmic-binding" evidence="6">
    <location>
        <begin position="65"/>
        <end position="332"/>
    </location>
</feature>
<dbReference type="RefSeq" id="WP_258785722.1">
    <property type="nucleotide sequence ID" value="NZ_JANUGQ010000003.1"/>
</dbReference>
<dbReference type="InterPro" id="IPR051313">
    <property type="entry name" value="Bact_iron-sidero_bind"/>
</dbReference>
<protein>
    <submittedName>
        <fullName evidence="7">Fe2+-enterobactin ABC transporter substrate-binding protein</fullName>
    </submittedName>
</protein>
<reference evidence="7" key="1">
    <citation type="submission" date="2022-08" db="EMBL/GenBank/DDBJ databases">
        <authorList>
            <person name="Somphong A."/>
            <person name="Phongsopitanun W."/>
        </authorList>
    </citation>
    <scope>NUCLEOTIDE SEQUENCE</scope>
    <source>
        <strain evidence="7">LP05-1</strain>
    </source>
</reference>
<comment type="caution">
    <text evidence="7">The sequence shown here is derived from an EMBL/GenBank/DDBJ whole genome shotgun (WGS) entry which is preliminary data.</text>
</comment>
<organism evidence="7 8">
    <name type="scientific">Streptomyces pyxinae</name>
    <dbReference type="NCBI Taxonomy" id="2970734"/>
    <lineage>
        <taxon>Bacteria</taxon>
        <taxon>Bacillati</taxon>
        <taxon>Actinomycetota</taxon>
        <taxon>Actinomycetes</taxon>
        <taxon>Kitasatosporales</taxon>
        <taxon>Streptomycetaceae</taxon>
        <taxon>Streptomyces</taxon>
    </lineage>
</organism>
<comment type="subcellular location">
    <subcellularLocation>
        <location evidence="1">Cell envelope</location>
    </subcellularLocation>
</comment>
<feature type="region of interest" description="Disordered" evidence="5">
    <location>
        <begin position="32"/>
        <end position="59"/>
    </location>
</feature>
<dbReference type="PROSITE" id="PS51257">
    <property type="entry name" value="PROKAR_LIPOPROTEIN"/>
    <property type="match status" value="1"/>
</dbReference>
<dbReference type="PANTHER" id="PTHR30532:SF24">
    <property type="entry name" value="FERRIC ENTEROBACTIN-BINDING PERIPLASMIC PROTEIN FEPB"/>
    <property type="match status" value="1"/>
</dbReference>
<dbReference type="InterPro" id="IPR002491">
    <property type="entry name" value="ABC_transptr_periplasmic_BD"/>
</dbReference>
<sequence>MRGELSRRTGLRIATLAAAGLLALTGCGDGGGDKAESKGAGDGAATRTVKHDAGTAENVPAKPKRVVSVSATMTGHLLAIDAPVIASQVSPPSVITDKQGFFTQWADVATKRGVKVAYQGFEPDVEKVLALKPDVIVGAASGAENAEKFYAKLSAVAPTLLYRHDDLSWQDLTTRLGKDLGLSDKAREVVAAHEKRVTGTKARIKVSKQRAALVRDNQSAMTVFTKESAQGRLLTSLGFDVLEPPKGKGKVLDGRSDFAEFGQESVAATAGDSSLFFVSHTRQEIDTAVARPVWKDLPAVKEKRVYDLGLDTFRLDYYSAGNLIDRVEKALG</sequence>
<dbReference type="SUPFAM" id="SSF53807">
    <property type="entry name" value="Helical backbone' metal receptor"/>
    <property type="match status" value="1"/>
</dbReference>
<evidence type="ECO:0000256" key="2">
    <source>
        <dbReference type="ARBA" id="ARBA00008814"/>
    </source>
</evidence>
<name>A0ABT2CCB6_9ACTN</name>
<evidence type="ECO:0000313" key="8">
    <source>
        <dbReference type="Proteomes" id="UP001431313"/>
    </source>
</evidence>
<proteinExistence type="inferred from homology"/>
<dbReference type="Gene3D" id="3.40.50.1980">
    <property type="entry name" value="Nitrogenase molybdenum iron protein domain"/>
    <property type="match status" value="2"/>
</dbReference>
<dbReference type="PANTHER" id="PTHR30532">
    <property type="entry name" value="IRON III DICITRATE-BINDING PERIPLASMIC PROTEIN"/>
    <property type="match status" value="1"/>
</dbReference>
<comment type="similarity">
    <text evidence="2">Belongs to the bacterial solute-binding protein 8 family.</text>
</comment>
<dbReference type="Pfam" id="PF01497">
    <property type="entry name" value="Peripla_BP_2"/>
    <property type="match status" value="1"/>
</dbReference>
<keyword evidence="3" id="KW-0813">Transport</keyword>
<evidence type="ECO:0000259" key="6">
    <source>
        <dbReference type="PROSITE" id="PS50983"/>
    </source>
</evidence>
<evidence type="ECO:0000256" key="5">
    <source>
        <dbReference type="SAM" id="MobiDB-lite"/>
    </source>
</evidence>
<evidence type="ECO:0000313" key="7">
    <source>
        <dbReference type="EMBL" id="MCS0635030.1"/>
    </source>
</evidence>
<dbReference type="PROSITE" id="PS50983">
    <property type="entry name" value="FE_B12_PBP"/>
    <property type="match status" value="1"/>
</dbReference>
<dbReference type="NCBIfam" id="NF008200">
    <property type="entry name" value="PRK10957.1"/>
    <property type="match status" value="1"/>
</dbReference>
<evidence type="ECO:0000256" key="4">
    <source>
        <dbReference type="ARBA" id="ARBA00022729"/>
    </source>
</evidence>
<accession>A0ABT2CCB6</accession>
<evidence type="ECO:0000256" key="1">
    <source>
        <dbReference type="ARBA" id="ARBA00004196"/>
    </source>
</evidence>
<dbReference type="EMBL" id="JANUGQ010000003">
    <property type="protein sequence ID" value="MCS0635030.1"/>
    <property type="molecule type" value="Genomic_DNA"/>
</dbReference>
<keyword evidence="4" id="KW-0732">Signal</keyword>
<evidence type="ECO:0000256" key="3">
    <source>
        <dbReference type="ARBA" id="ARBA00022448"/>
    </source>
</evidence>
<keyword evidence="8" id="KW-1185">Reference proteome</keyword>
<gene>
    <name evidence="7" type="primary">fepB</name>
    <name evidence="7" type="ORF">NX801_05025</name>
</gene>
<dbReference type="Proteomes" id="UP001431313">
    <property type="component" value="Unassembled WGS sequence"/>
</dbReference>